<dbReference type="EMBL" id="BJHW01000002">
    <property type="protein sequence ID" value="GDY58400.1"/>
    <property type="molecule type" value="Genomic_DNA"/>
</dbReference>
<gene>
    <name evidence="1" type="ORF">SVIO_090230</name>
</gene>
<name>A0A4D4LGY5_STRVO</name>
<reference evidence="1 2" key="1">
    <citation type="journal article" date="2020" name="Int. J. Syst. Evol. Microbiol.">
        <title>Reclassification of Streptomyces castelarensis and Streptomyces sporoclivatus as later heterotypic synonyms of Streptomyces antimycoticus.</title>
        <authorList>
            <person name="Komaki H."/>
            <person name="Tamura T."/>
        </authorList>
    </citation>
    <scope>NUCLEOTIDE SEQUENCE [LARGE SCALE GENOMIC DNA]</scope>
    <source>
        <strain evidence="1 2">NBRC 13459</strain>
    </source>
</reference>
<dbReference type="Proteomes" id="UP000301309">
    <property type="component" value="Unassembled WGS sequence"/>
</dbReference>
<comment type="caution">
    <text evidence="1">The sequence shown here is derived from an EMBL/GenBank/DDBJ whole genome shotgun (WGS) entry which is preliminary data.</text>
</comment>
<sequence length="104" mass="10801">MRRTEGAPPHAVSAANALPPHTGLRLQSVTVADRANDILPMATCNFQLTACKSFVAPVTVVTPSDHGGNACVGTSVGTAQCGNGTVMMRRQTKGGRSWLPSPFP</sequence>
<evidence type="ECO:0000313" key="1">
    <source>
        <dbReference type="EMBL" id="GDY58400.1"/>
    </source>
</evidence>
<accession>A0A4D4LGY5</accession>
<organism evidence="1 2">
    <name type="scientific">Streptomyces violaceusniger</name>
    <dbReference type="NCBI Taxonomy" id="68280"/>
    <lineage>
        <taxon>Bacteria</taxon>
        <taxon>Bacillati</taxon>
        <taxon>Actinomycetota</taxon>
        <taxon>Actinomycetes</taxon>
        <taxon>Kitasatosporales</taxon>
        <taxon>Streptomycetaceae</taxon>
        <taxon>Streptomyces</taxon>
        <taxon>Streptomyces violaceusniger group</taxon>
    </lineage>
</organism>
<protein>
    <submittedName>
        <fullName evidence="1">Uncharacterized protein</fullName>
    </submittedName>
</protein>
<proteinExistence type="predicted"/>
<evidence type="ECO:0000313" key="2">
    <source>
        <dbReference type="Proteomes" id="UP000301309"/>
    </source>
</evidence>
<keyword evidence="2" id="KW-1185">Reference proteome</keyword>
<dbReference type="AlphaFoldDB" id="A0A4D4LGY5"/>